<organism evidence="1 2">
    <name type="scientific">Suillus placidus</name>
    <dbReference type="NCBI Taxonomy" id="48579"/>
    <lineage>
        <taxon>Eukaryota</taxon>
        <taxon>Fungi</taxon>
        <taxon>Dikarya</taxon>
        <taxon>Basidiomycota</taxon>
        <taxon>Agaricomycotina</taxon>
        <taxon>Agaricomycetes</taxon>
        <taxon>Agaricomycetidae</taxon>
        <taxon>Boletales</taxon>
        <taxon>Suillineae</taxon>
        <taxon>Suillaceae</taxon>
        <taxon>Suillus</taxon>
    </lineage>
</organism>
<dbReference type="CDD" id="cd00882">
    <property type="entry name" value="Ras_like_GTPase"/>
    <property type="match status" value="1"/>
</dbReference>
<name>A0A9P6ZXL3_9AGAM</name>
<sequence>MPKLALSHTWICAKPSSPEFMDPFNLRWKFECFRILIIGRVNAGKTTILQRVCNTRENHEIYNSAGEKIDPTILMASRERGQHDIENEMVFRNNPGFVFHDSCGFEAGGNQNSPRYCIPMDEESRSWTEGEVKFFSQCDTGSIPVVVLFTKFDALYDDEFAELTSKGESRENAKRLASMRIRESFMNGPQVKLLYNREGNRHPPNCHICLADMNMDDADCGHPWQHFDDVLTTSSLRDLIFREVPPLVQVFLQLSLVSIVTRCCRGFKVSRMFALEPLHITSPDDIAA</sequence>
<proteinExistence type="predicted"/>
<protein>
    <recommendedName>
        <fullName evidence="3">G domain-containing protein</fullName>
    </recommendedName>
</protein>
<dbReference type="Proteomes" id="UP000714275">
    <property type="component" value="Unassembled WGS sequence"/>
</dbReference>
<dbReference type="Gene3D" id="3.40.50.300">
    <property type="entry name" value="P-loop containing nucleotide triphosphate hydrolases"/>
    <property type="match status" value="1"/>
</dbReference>
<evidence type="ECO:0000313" key="1">
    <source>
        <dbReference type="EMBL" id="KAG1778017.1"/>
    </source>
</evidence>
<comment type="caution">
    <text evidence="1">The sequence shown here is derived from an EMBL/GenBank/DDBJ whole genome shotgun (WGS) entry which is preliminary data.</text>
</comment>
<evidence type="ECO:0000313" key="2">
    <source>
        <dbReference type="Proteomes" id="UP000714275"/>
    </source>
</evidence>
<dbReference type="EMBL" id="JABBWD010000018">
    <property type="protein sequence ID" value="KAG1778017.1"/>
    <property type="molecule type" value="Genomic_DNA"/>
</dbReference>
<dbReference type="InterPro" id="IPR027417">
    <property type="entry name" value="P-loop_NTPase"/>
</dbReference>
<evidence type="ECO:0008006" key="3">
    <source>
        <dbReference type="Google" id="ProtNLM"/>
    </source>
</evidence>
<reference evidence="1" key="1">
    <citation type="journal article" date="2020" name="New Phytol.">
        <title>Comparative genomics reveals dynamic genome evolution in host specialist ectomycorrhizal fungi.</title>
        <authorList>
            <person name="Lofgren L.A."/>
            <person name="Nguyen N.H."/>
            <person name="Vilgalys R."/>
            <person name="Ruytinx J."/>
            <person name="Liao H.L."/>
            <person name="Branco S."/>
            <person name="Kuo A."/>
            <person name="LaButti K."/>
            <person name="Lipzen A."/>
            <person name="Andreopoulos W."/>
            <person name="Pangilinan J."/>
            <person name="Riley R."/>
            <person name="Hundley H."/>
            <person name="Na H."/>
            <person name="Barry K."/>
            <person name="Grigoriev I.V."/>
            <person name="Stajich J.E."/>
            <person name="Kennedy P.G."/>
        </authorList>
    </citation>
    <scope>NUCLEOTIDE SEQUENCE</scope>
    <source>
        <strain evidence="1">DOB743</strain>
    </source>
</reference>
<dbReference type="OrthoDB" id="59699at2759"/>
<dbReference type="AlphaFoldDB" id="A0A9P6ZXL3"/>
<keyword evidence="2" id="KW-1185">Reference proteome</keyword>
<gene>
    <name evidence="1" type="ORF">EV702DRAFT_1196818</name>
</gene>
<dbReference type="SUPFAM" id="SSF52540">
    <property type="entry name" value="P-loop containing nucleoside triphosphate hydrolases"/>
    <property type="match status" value="1"/>
</dbReference>
<accession>A0A9P6ZXL3</accession>